<dbReference type="InterPro" id="IPR001932">
    <property type="entry name" value="PPM-type_phosphatase-like_dom"/>
</dbReference>
<feature type="domain" description="PPM-type phosphatase" evidence="3">
    <location>
        <begin position="189"/>
        <end position="399"/>
    </location>
</feature>
<dbReference type="InterPro" id="IPR003018">
    <property type="entry name" value="GAF"/>
</dbReference>
<comment type="caution">
    <text evidence="4">The sequence shown here is derived from an EMBL/GenBank/DDBJ whole genome shotgun (WGS) entry which is preliminary data.</text>
</comment>
<organism evidence="4 5">
    <name type="scientific">Paractinoplanes globisporus</name>
    <dbReference type="NCBI Taxonomy" id="113565"/>
    <lineage>
        <taxon>Bacteria</taxon>
        <taxon>Bacillati</taxon>
        <taxon>Actinomycetota</taxon>
        <taxon>Actinomycetes</taxon>
        <taxon>Micromonosporales</taxon>
        <taxon>Micromonosporaceae</taxon>
        <taxon>Paractinoplanes</taxon>
    </lineage>
</organism>
<name>A0ABW6WAB7_9ACTN</name>
<dbReference type="PANTHER" id="PTHR43156:SF2">
    <property type="entry name" value="STAGE II SPORULATION PROTEIN E"/>
    <property type="match status" value="1"/>
</dbReference>
<feature type="domain" description="GAF" evidence="2">
    <location>
        <begin position="27"/>
        <end position="174"/>
    </location>
</feature>
<dbReference type="InterPro" id="IPR052016">
    <property type="entry name" value="Bact_Sigma-Reg"/>
</dbReference>
<dbReference type="InterPro" id="IPR036457">
    <property type="entry name" value="PPM-type-like_dom_sf"/>
</dbReference>
<dbReference type="GO" id="GO:0004722">
    <property type="term" value="F:protein serine/threonine phosphatase activity"/>
    <property type="evidence" value="ECO:0007669"/>
    <property type="project" value="UniProtKB-EC"/>
</dbReference>
<dbReference type="SUPFAM" id="SSF81606">
    <property type="entry name" value="PP2C-like"/>
    <property type="match status" value="1"/>
</dbReference>
<reference evidence="4 5" key="1">
    <citation type="submission" date="2024-10" db="EMBL/GenBank/DDBJ databases">
        <title>The Natural Products Discovery Center: Release of the First 8490 Sequenced Strains for Exploring Actinobacteria Biosynthetic Diversity.</title>
        <authorList>
            <person name="Kalkreuter E."/>
            <person name="Kautsar S.A."/>
            <person name="Yang D."/>
            <person name="Bader C.D."/>
            <person name="Teijaro C.N."/>
            <person name="Fluegel L."/>
            <person name="Davis C.M."/>
            <person name="Simpson J.R."/>
            <person name="Lauterbach L."/>
            <person name="Steele A.D."/>
            <person name="Gui C."/>
            <person name="Meng S."/>
            <person name="Li G."/>
            <person name="Viehrig K."/>
            <person name="Ye F."/>
            <person name="Su P."/>
            <person name="Kiefer A.F."/>
            <person name="Nichols A."/>
            <person name="Cepeda A.J."/>
            <person name="Yan W."/>
            <person name="Fan B."/>
            <person name="Jiang Y."/>
            <person name="Adhikari A."/>
            <person name="Zheng C.-J."/>
            <person name="Schuster L."/>
            <person name="Cowan T.M."/>
            <person name="Smanski M.J."/>
            <person name="Chevrette M.G."/>
            <person name="De Carvalho L.P.S."/>
            <person name="Shen B."/>
        </authorList>
    </citation>
    <scope>NUCLEOTIDE SEQUENCE [LARGE SCALE GENOMIC DNA]</scope>
    <source>
        <strain evidence="4 5">NPDC000087</strain>
    </source>
</reference>
<dbReference type="Gene3D" id="3.30.450.40">
    <property type="match status" value="1"/>
</dbReference>
<dbReference type="InterPro" id="IPR029016">
    <property type="entry name" value="GAF-like_dom_sf"/>
</dbReference>
<dbReference type="PANTHER" id="PTHR43156">
    <property type="entry name" value="STAGE II SPORULATION PROTEIN E-RELATED"/>
    <property type="match status" value="1"/>
</dbReference>
<evidence type="ECO:0000313" key="5">
    <source>
        <dbReference type="Proteomes" id="UP001602245"/>
    </source>
</evidence>
<evidence type="ECO:0000313" key="4">
    <source>
        <dbReference type="EMBL" id="MFF5290255.1"/>
    </source>
</evidence>
<dbReference type="SMART" id="SM00065">
    <property type="entry name" value="GAF"/>
    <property type="match status" value="1"/>
</dbReference>
<evidence type="ECO:0000256" key="1">
    <source>
        <dbReference type="ARBA" id="ARBA00022801"/>
    </source>
</evidence>
<protein>
    <submittedName>
        <fullName evidence="4">PP2C family protein-serine/threonine phosphatase</fullName>
        <ecNumber evidence="4">3.1.3.16</ecNumber>
    </submittedName>
</protein>
<evidence type="ECO:0000259" key="3">
    <source>
        <dbReference type="SMART" id="SM00331"/>
    </source>
</evidence>
<dbReference type="SMART" id="SM00331">
    <property type="entry name" value="PP2C_SIG"/>
    <property type="match status" value="1"/>
</dbReference>
<keyword evidence="5" id="KW-1185">Reference proteome</keyword>
<dbReference type="Pfam" id="PF07228">
    <property type="entry name" value="SpoIIE"/>
    <property type="match status" value="1"/>
</dbReference>
<sequence>MGVDSVRNDDRLRRLEAITDATLSRLDASDLLDELLDRVRDLLDADTAAILLLDPHSGQLVATAAKGLEEEVRRGVRIAIGRGFAGRVAATRRPLVLLEVTPDDVVNPILLDMGIRSLLGVPILAAGEVIGVLHVGTLQPRVFTVDDVQLLELAADRAGTAGQIRNQKLEQAAALALQRSLLPSTLPKVPGVDMAARYVPGHAFGIGGDWYDVFTLPSGRLGVVIGDVAGHGLASAVVMGRIRSALRAYTLVTDDPAEVLTLLDRKVRHFEAGSLTTCLYAIISPDRATAQISSAGHLPPILAVPGEAGRVLELPTDPPVGIDLKRARHTTTVGLAPGAALVLYTDGLVERRGELIDDGIDRLVRMVTAETAEELCAGIVTKTGLDEPTDDVALLVVRRLADR</sequence>
<dbReference type="Gene3D" id="3.60.40.10">
    <property type="entry name" value="PPM-type phosphatase domain"/>
    <property type="match status" value="1"/>
</dbReference>
<gene>
    <name evidence="4" type="ORF">ACFY35_12480</name>
</gene>
<dbReference type="RefSeq" id="WP_020510874.1">
    <property type="nucleotide sequence ID" value="NZ_JBIAZU010000002.1"/>
</dbReference>
<dbReference type="EMBL" id="JBIAZU010000002">
    <property type="protein sequence ID" value="MFF5290255.1"/>
    <property type="molecule type" value="Genomic_DNA"/>
</dbReference>
<dbReference type="SUPFAM" id="SSF55781">
    <property type="entry name" value="GAF domain-like"/>
    <property type="match status" value="1"/>
</dbReference>
<dbReference type="EC" id="3.1.3.16" evidence="4"/>
<dbReference type="Proteomes" id="UP001602245">
    <property type="component" value="Unassembled WGS sequence"/>
</dbReference>
<accession>A0ABW6WAB7</accession>
<proteinExistence type="predicted"/>
<keyword evidence="1 4" id="KW-0378">Hydrolase</keyword>
<evidence type="ECO:0000259" key="2">
    <source>
        <dbReference type="SMART" id="SM00065"/>
    </source>
</evidence>
<dbReference type="Pfam" id="PF13185">
    <property type="entry name" value="GAF_2"/>
    <property type="match status" value="1"/>
</dbReference>